<keyword evidence="3" id="KW-1185">Reference proteome</keyword>
<dbReference type="EMBL" id="LLXI01000224">
    <property type="protein sequence ID" value="PKY42895.1"/>
    <property type="molecule type" value="Genomic_DNA"/>
</dbReference>
<evidence type="ECO:0000313" key="3">
    <source>
        <dbReference type="Proteomes" id="UP000234323"/>
    </source>
</evidence>
<name>A0A2I1G8D0_9GLOM</name>
<feature type="transmembrane region" description="Helical" evidence="1">
    <location>
        <begin position="34"/>
        <end position="63"/>
    </location>
</feature>
<comment type="caution">
    <text evidence="2">The sequence shown here is derived from an EMBL/GenBank/DDBJ whole genome shotgun (WGS) entry which is preliminary data.</text>
</comment>
<sequence>MFAEHDTAKLATFLLLIGDTSVLSNWPYQNNLTLAIMMVLFISLTTIFILNVFIGLFSEAMIFDVETSMLMMKAKFLAEIEMFYLFPFQRRWKTWFPETLYYHADIREVREKIKQMIDKKEWDSDKFPEMKQNLLKILNIKNPQDN</sequence>
<evidence type="ECO:0008006" key="4">
    <source>
        <dbReference type="Google" id="ProtNLM"/>
    </source>
</evidence>
<evidence type="ECO:0000256" key="1">
    <source>
        <dbReference type="SAM" id="Phobius"/>
    </source>
</evidence>
<dbReference type="AlphaFoldDB" id="A0A2I1G8D0"/>
<accession>A0A2I1G8D0</accession>
<organism evidence="2 3">
    <name type="scientific">Rhizophagus irregularis</name>
    <dbReference type="NCBI Taxonomy" id="588596"/>
    <lineage>
        <taxon>Eukaryota</taxon>
        <taxon>Fungi</taxon>
        <taxon>Fungi incertae sedis</taxon>
        <taxon>Mucoromycota</taxon>
        <taxon>Glomeromycotina</taxon>
        <taxon>Glomeromycetes</taxon>
        <taxon>Glomerales</taxon>
        <taxon>Glomeraceae</taxon>
        <taxon>Rhizophagus</taxon>
    </lineage>
</organism>
<dbReference type="VEuPathDB" id="FungiDB:FUN_015171"/>
<evidence type="ECO:0000313" key="2">
    <source>
        <dbReference type="EMBL" id="PKY42895.1"/>
    </source>
</evidence>
<protein>
    <recommendedName>
        <fullName evidence="4">Ion transport domain-containing protein</fullName>
    </recommendedName>
</protein>
<dbReference type="VEuPathDB" id="FungiDB:RhiirA1_413431"/>
<keyword evidence="1" id="KW-0812">Transmembrane</keyword>
<gene>
    <name evidence="2" type="ORF">RhiirA4_398064</name>
</gene>
<keyword evidence="1" id="KW-1133">Transmembrane helix</keyword>
<reference evidence="2 3" key="1">
    <citation type="submission" date="2015-10" db="EMBL/GenBank/DDBJ databases">
        <title>Genome analyses suggest a sexual origin of heterokaryosis in a supposedly ancient asexual fungus.</title>
        <authorList>
            <person name="Ropars J."/>
            <person name="Sedzielewska K."/>
            <person name="Noel J."/>
            <person name="Charron P."/>
            <person name="Farinelli L."/>
            <person name="Marton T."/>
            <person name="Kruger M."/>
            <person name="Pelin A."/>
            <person name="Brachmann A."/>
            <person name="Corradi N."/>
        </authorList>
    </citation>
    <scope>NUCLEOTIDE SEQUENCE [LARGE SCALE GENOMIC DNA]</scope>
    <source>
        <strain evidence="2 3">A4</strain>
    </source>
</reference>
<keyword evidence="1" id="KW-0472">Membrane</keyword>
<dbReference type="Proteomes" id="UP000234323">
    <property type="component" value="Unassembled WGS sequence"/>
</dbReference>
<proteinExistence type="predicted"/>